<gene>
    <name evidence="2" type="ORF">sS8_4279</name>
</gene>
<dbReference type="RefSeq" id="WP_170160880.1">
    <property type="nucleotide sequence ID" value="NZ_AP017928.1"/>
</dbReference>
<keyword evidence="3" id="KW-1185">Reference proteome</keyword>
<reference evidence="2 3" key="1">
    <citation type="submission" date="2016-12" db="EMBL/GenBank/DDBJ databases">
        <title>Genome sequencing of Methylocaldum marinum.</title>
        <authorList>
            <person name="Takeuchi M."/>
            <person name="Kamagata Y."/>
            <person name="Hiraoka S."/>
            <person name="Oshima K."/>
            <person name="Hattori M."/>
            <person name="Iwasaki W."/>
        </authorList>
    </citation>
    <scope>NUCLEOTIDE SEQUENCE [LARGE SCALE GENOMIC DNA]</scope>
    <source>
        <strain evidence="2 3">S8</strain>
    </source>
</reference>
<keyword evidence="1" id="KW-0175">Coiled coil</keyword>
<organism evidence="2 3">
    <name type="scientific">Methylocaldum marinum</name>
    <dbReference type="NCBI Taxonomy" id="1432792"/>
    <lineage>
        <taxon>Bacteria</taxon>
        <taxon>Pseudomonadati</taxon>
        <taxon>Pseudomonadota</taxon>
        <taxon>Gammaproteobacteria</taxon>
        <taxon>Methylococcales</taxon>
        <taxon>Methylococcaceae</taxon>
        <taxon>Methylocaldum</taxon>
    </lineage>
</organism>
<dbReference type="EMBL" id="AP017928">
    <property type="protein sequence ID" value="BBA36209.1"/>
    <property type="molecule type" value="Genomic_DNA"/>
</dbReference>
<dbReference type="KEGG" id="mmai:sS8_4279"/>
<evidence type="ECO:0000313" key="3">
    <source>
        <dbReference type="Proteomes" id="UP000266313"/>
    </source>
</evidence>
<dbReference type="Proteomes" id="UP000266313">
    <property type="component" value="Chromosome"/>
</dbReference>
<sequence>MDAPKINRNGIGNRVEQDLEGHLRALRSKLERAVRRGEPVDRLEARIRSEEDLLRRMRTYRHGVCET</sequence>
<dbReference type="AlphaFoldDB" id="A0A250L1Q9"/>
<feature type="coiled-coil region" evidence="1">
    <location>
        <begin position="16"/>
        <end position="60"/>
    </location>
</feature>
<proteinExistence type="predicted"/>
<accession>A0A250L1Q9</accession>
<evidence type="ECO:0000313" key="2">
    <source>
        <dbReference type="EMBL" id="BBA36209.1"/>
    </source>
</evidence>
<protein>
    <submittedName>
        <fullName evidence="2">Uncharacterized protein</fullName>
    </submittedName>
</protein>
<evidence type="ECO:0000256" key="1">
    <source>
        <dbReference type="SAM" id="Coils"/>
    </source>
</evidence>
<name>A0A250L1Q9_9GAMM</name>